<evidence type="ECO:0000313" key="1">
    <source>
        <dbReference type="EMBL" id="GIX66300.1"/>
    </source>
</evidence>
<keyword evidence="2" id="KW-1185">Reference proteome</keyword>
<sequence length="157" mass="16747">MLLRSNQLVNSHANPLSRQRDFRGARLPAVDVDVAIVVGAEGLARLGVVVDVVGHDVEVVADAVAVVEVGRPVEHGVGHDGRLVRQVARAGHVVSVLAAVGVDLLEVERALDWRDVEAVHDVLRAVGGLFGGLVRCAPHDAVHYERVAVHLPRHVAH</sequence>
<comment type="caution">
    <text evidence="1">The sequence shown here is derived from an EMBL/GenBank/DDBJ whole genome shotgun (WGS) entry which is preliminary data.</text>
</comment>
<protein>
    <submittedName>
        <fullName evidence="1">NADP-dependent malic enzyme</fullName>
    </submittedName>
</protein>
<dbReference type="AlphaFoldDB" id="A0AAV4M360"/>
<reference evidence="1 2" key="1">
    <citation type="submission" date="2021-06" db="EMBL/GenBank/DDBJ databases">
        <title>Genome sequence of Babesia caballi.</title>
        <authorList>
            <person name="Yamagishi J."/>
            <person name="Kidaka T."/>
            <person name="Ochi A."/>
        </authorList>
    </citation>
    <scope>NUCLEOTIDE SEQUENCE [LARGE SCALE GENOMIC DNA]</scope>
    <source>
        <strain evidence="1">USDA-D6B2</strain>
    </source>
</reference>
<dbReference type="EMBL" id="BPLF01000006">
    <property type="protein sequence ID" value="GIX66300.1"/>
    <property type="molecule type" value="Genomic_DNA"/>
</dbReference>
<gene>
    <name evidence="1" type="ORF">BcabD6B2_57360</name>
</gene>
<dbReference type="Proteomes" id="UP001497744">
    <property type="component" value="Unassembled WGS sequence"/>
</dbReference>
<proteinExistence type="predicted"/>
<dbReference type="GeneID" id="94197781"/>
<evidence type="ECO:0000313" key="2">
    <source>
        <dbReference type="Proteomes" id="UP001497744"/>
    </source>
</evidence>
<name>A0AAV4M360_BABCB</name>
<accession>A0AAV4M360</accession>
<organism evidence="1 2">
    <name type="scientific">Babesia caballi</name>
    <dbReference type="NCBI Taxonomy" id="5871"/>
    <lineage>
        <taxon>Eukaryota</taxon>
        <taxon>Sar</taxon>
        <taxon>Alveolata</taxon>
        <taxon>Apicomplexa</taxon>
        <taxon>Aconoidasida</taxon>
        <taxon>Piroplasmida</taxon>
        <taxon>Babesiidae</taxon>
        <taxon>Babesia</taxon>
    </lineage>
</organism>
<dbReference type="RefSeq" id="XP_067718369.1">
    <property type="nucleotide sequence ID" value="XM_067862268.1"/>
</dbReference>